<dbReference type="InterPro" id="IPR036849">
    <property type="entry name" value="Enolase-like_C_sf"/>
</dbReference>
<dbReference type="CDD" id="cd03316">
    <property type="entry name" value="MR_like"/>
    <property type="match status" value="1"/>
</dbReference>
<feature type="domain" description="Mandelate racemase/muconate lactonizing enzyme C-terminal" evidence="2">
    <location>
        <begin position="162"/>
        <end position="261"/>
    </location>
</feature>
<comment type="caution">
    <text evidence="3">The sequence shown here is derived from an EMBL/GenBank/DDBJ whole genome shotgun (WGS) entry which is preliminary data.</text>
</comment>
<dbReference type="InterPro" id="IPR013342">
    <property type="entry name" value="Mandelate_racemase_C"/>
</dbReference>
<dbReference type="PANTHER" id="PTHR48080">
    <property type="entry name" value="D-GALACTONATE DEHYDRATASE-RELATED"/>
    <property type="match status" value="1"/>
</dbReference>
<dbReference type="GO" id="GO:0009063">
    <property type="term" value="P:amino acid catabolic process"/>
    <property type="evidence" value="ECO:0007669"/>
    <property type="project" value="InterPro"/>
</dbReference>
<dbReference type="Pfam" id="PF13378">
    <property type="entry name" value="MR_MLE_C"/>
    <property type="match status" value="1"/>
</dbReference>
<organism evidence="3 4">
    <name type="scientific">Stenotrophomonas maltophilia</name>
    <name type="common">Pseudomonas maltophilia</name>
    <name type="synonym">Xanthomonas maltophilia</name>
    <dbReference type="NCBI Taxonomy" id="40324"/>
    <lineage>
        <taxon>Bacteria</taxon>
        <taxon>Pseudomonadati</taxon>
        <taxon>Pseudomonadota</taxon>
        <taxon>Gammaproteobacteria</taxon>
        <taxon>Lysobacterales</taxon>
        <taxon>Lysobacteraceae</taxon>
        <taxon>Stenotrophomonas</taxon>
        <taxon>Stenotrophomonas maltophilia group</taxon>
    </lineage>
</organism>
<dbReference type="SUPFAM" id="SSF51604">
    <property type="entry name" value="Enolase C-terminal domain-like"/>
    <property type="match status" value="1"/>
</dbReference>
<dbReference type="GO" id="GO:0016829">
    <property type="term" value="F:lyase activity"/>
    <property type="evidence" value="ECO:0007669"/>
    <property type="project" value="UniProtKB-KW"/>
</dbReference>
<reference evidence="3 4" key="1">
    <citation type="submission" date="2016-05" db="EMBL/GenBank/DDBJ databases">
        <title>Draft Genome Sequences of Stenotrophomonas maltophilia Strains Sm32COP, Sm41DVV, Sm46PAILV, SmF3, SmF22, SmSOFb1 and SmCVFa1, Isolated from Different Manures, in France.</title>
        <authorList>
            <person name="Nazaret S."/>
            <person name="Bodilis J."/>
        </authorList>
    </citation>
    <scope>NUCLEOTIDE SEQUENCE [LARGE SCALE GENOMIC DNA]</scope>
    <source>
        <strain evidence="3 4">Sm46PAILV</strain>
    </source>
</reference>
<evidence type="ECO:0000313" key="4">
    <source>
        <dbReference type="Proteomes" id="UP000092256"/>
    </source>
</evidence>
<sequence length="389" mass="41873">MSAVIRVETFILTVPRSTPYLGPLGAGERVNGRGYLVRRGNGTLYPTVDRSVLVRVTTADGAVGWGETYGICAPRATCEIVNDLLAPELLGREPEDVEAIWDDLYGLMRVRGCGSGFHTDAIAALDIALWDLRARAAGQPLWSLLGERRHDSIAGYVSGLPAATLAEKVAMARTFQRQGHTAFKVHAVVSHEGIAEEMAALRQALGAEAQLMVDLHWKFDLEGALRLARQLQSVGLTFIEAPLKPEDVPGLIALGQQSPIPVAAGEEWPTDYVARPRLQGGSLAYVQPEMGHTGITQFLRIARLAAAHGVQVAPHATIGGGIFMAASLHASAVIDGLWRHEWQHSIFSRSVQMLDTDMAYAQDGYRLPTGPGLGAVPNASFWQHAEAVA</sequence>
<dbReference type="Pfam" id="PF02746">
    <property type="entry name" value="MR_MLE_N"/>
    <property type="match status" value="1"/>
</dbReference>
<keyword evidence="1" id="KW-0456">Lyase</keyword>
<dbReference type="InterPro" id="IPR034593">
    <property type="entry name" value="DgoD-like"/>
</dbReference>
<dbReference type="SFLD" id="SFLDS00001">
    <property type="entry name" value="Enolase"/>
    <property type="match status" value="1"/>
</dbReference>
<dbReference type="InterPro" id="IPR029065">
    <property type="entry name" value="Enolase_C-like"/>
</dbReference>
<accession>A0A1A6Y333</accession>
<dbReference type="RefSeq" id="WP_065198398.1">
    <property type="nucleotide sequence ID" value="NZ_LYVJ01000003.1"/>
</dbReference>
<proteinExistence type="predicted"/>
<name>A0A1A6Y333_STEMA</name>
<evidence type="ECO:0000259" key="2">
    <source>
        <dbReference type="SMART" id="SM00922"/>
    </source>
</evidence>
<dbReference type="InterPro" id="IPR013341">
    <property type="entry name" value="Mandelate_racemase_N_dom"/>
</dbReference>
<evidence type="ECO:0000313" key="3">
    <source>
        <dbReference type="EMBL" id="OBU69196.1"/>
    </source>
</evidence>
<dbReference type="OrthoDB" id="103536at2"/>
<dbReference type="PROSITE" id="PS00908">
    <property type="entry name" value="MR_MLE_1"/>
    <property type="match status" value="1"/>
</dbReference>
<dbReference type="EMBL" id="LYVJ01000003">
    <property type="protein sequence ID" value="OBU69196.1"/>
    <property type="molecule type" value="Genomic_DNA"/>
</dbReference>
<evidence type="ECO:0000256" key="1">
    <source>
        <dbReference type="ARBA" id="ARBA00023239"/>
    </source>
</evidence>
<dbReference type="AlphaFoldDB" id="A0A1A6Y333"/>
<dbReference type="Proteomes" id="UP000092256">
    <property type="component" value="Unassembled WGS sequence"/>
</dbReference>
<dbReference type="SUPFAM" id="SSF54826">
    <property type="entry name" value="Enolase N-terminal domain-like"/>
    <property type="match status" value="1"/>
</dbReference>
<dbReference type="InterPro" id="IPR018110">
    <property type="entry name" value="Mandel_Rmase/mucon_lact_enz_CS"/>
</dbReference>
<gene>
    <name evidence="3" type="ORF">A9K58_05575</name>
</gene>
<dbReference type="Gene3D" id="3.30.390.10">
    <property type="entry name" value="Enolase-like, N-terminal domain"/>
    <property type="match status" value="1"/>
</dbReference>
<dbReference type="Gene3D" id="3.20.20.120">
    <property type="entry name" value="Enolase-like C-terminal domain"/>
    <property type="match status" value="1"/>
</dbReference>
<dbReference type="SMART" id="SM00922">
    <property type="entry name" value="MR_MLE"/>
    <property type="match status" value="1"/>
</dbReference>
<dbReference type="InterPro" id="IPR029017">
    <property type="entry name" value="Enolase-like_N"/>
</dbReference>
<dbReference type="PANTHER" id="PTHR48080:SF2">
    <property type="entry name" value="D-GALACTONATE DEHYDRATASE"/>
    <property type="match status" value="1"/>
</dbReference>
<protein>
    <submittedName>
        <fullName evidence="3">Enolase</fullName>
    </submittedName>
</protein>